<evidence type="ECO:0000256" key="3">
    <source>
        <dbReference type="ARBA" id="ARBA00012695"/>
    </source>
</evidence>
<dbReference type="InterPro" id="IPR029041">
    <property type="entry name" value="FAD-linked_oxidoreductase-like"/>
</dbReference>
<dbReference type="Pfam" id="PF01619">
    <property type="entry name" value="Pro_dh"/>
    <property type="match status" value="1"/>
</dbReference>
<keyword evidence="12" id="KW-1185">Reference proteome</keyword>
<comment type="pathway">
    <text evidence="2">Amino-acid degradation; L-proline degradation into L-glutamate; L-glutamate from L-proline: step 1/2.</text>
</comment>
<gene>
    <name evidence="11" type="ORF">GCM10023321_71280</name>
</gene>
<evidence type="ECO:0000256" key="7">
    <source>
        <dbReference type="ARBA" id="ARBA00023002"/>
    </source>
</evidence>
<keyword evidence="8" id="KW-0642">Proline metabolism</keyword>
<evidence type="ECO:0000313" key="12">
    <source>
        <dbReference type="Proteomes" id="UP001428817"/>
    </source>
</evidence>
<keyword evidence="5" id="KW-0547">Nucleotide-binding</keyword>
<proteinExistence type="predicted"/>
<evidence type="ECO:0000256" key="8">
    <source>
        <dbReference type="ARBA" id="ARBA00023062"/>
    </source>
</evidence>
<evidence type="ECO:0000256" key="6">
    <source>
        <dbReference type="ARBA" id="ARBA00022827"/>
    </source>
</evidence>
<name>A0ABP9R6H6_9PSEU</name>
<accession>A0ABP9R6H6</accession>
<dbReference type="Proteomes" id="UP001428817">
    <property type="component" value="Unassembled WGS sequence"/>
</dbReference>
<keyword evidence="6" id="KW-0274">FAD</keyword>
<dbReference type="InterPro" id="IPR015659">
    <property type="entry name" value="Proline_oxidase"/>
</dbReference>
<dbReference type="PIRSF" id="PIRSF000196">
    <property type="entry name" value="Pro_dehydrog"/>
    <property type="match status" value="1"/>
</dbReference>
<dbReference type="EC" id="1.5.5.2" evidence="3"/>
<evidence type="ECO:0000256" key="4">
    <source>
        <dbReference type="ARBA" id="ARBA00022630"/>
    </source>
</evidence>
<comment type="catalytic activity">
    <reaction evidence="9">
        <text>L-proline + a quinone = (S)-1-pyrroline-5-carboxylate + a quinol + H(+)</text>
        <dbReference type="Rhea" id="RHEA:23784"/>
        <dbReference type="ChEBI" id="CHEBI:15378"/>
        <dbReference type="ChEBI" id="CHEBI:17388"/>
        <dbReference type="ChEBI" id="CHEBI:24646"/>
        <dbReference type="ChEBI" id="CHEBI:60039"/>
        <dbReference type="ChEBI" id="CHEBI:132124"/>
        <dbReference type="EC" id="1.5.5.2"/>
    </reaction>
</comment>
<evidence type="ECO:0000256" key="9">
    <source>
        <dbReference type="ARBA" id="ARBA00048779"/>
    </source>
</evidence>
<dbReference type="PANTHER" id="PTHR13914:SF0">
    <property type="entry name" value="PROLINE DEHYDROGENASE 1, MITOCHONDRIAL"/>
    <property type="match status" value="1"/>
</dbReference>
<protein>
    <recommendedName>
        <fullName evidence="3">proline dehydrogenase</fullName>
        <ecNumber evidence="3">1.5.5.2</ecNumber>
    </recommendedName>
</protein>
<dbReference type="Gene3D" id="3.20.20.220">
    <property type="match status" value="1"/>
</dbReference>
<dbReference type="SUPFAM" id="SSF51730">
    <property type="entry name" value="FAD-linked oxidoreductase"/>
    <property type="match status" value="1"/>
</dbReference>
<evidence type="ECO:0000256" key="2">
    <source>
        <dbReference type="ARBA" id="ARBA00004739"/>
    </source>
</evidence>
<evidence type="ECO:0000313" key="11">
    <source>
        <dbReference type="EMBL" id="GAA5172011.1"/>
    </source>
</evidence>
<keyword evidence="7" id="KW-0560">Oxidoreductase</keyword>
<dbReference type="InterPro" id="IPR002872">
    <property type="entry name" value="Proline_DH_dom"/>
</dbReference>
<feature type="domain" description="Proline dehydrogenase" evidence="10">
    <location>
        <begin position="56"/>
        <end position="302"/>
    </location>
</feature>
<comment type="caution">
    <text evidence="11">The sequence shown here is derived from an EMBL/GenBank/DDBJ whole genome shotgun (WGS) entry which is preliminary data.</text>
</comment>
<comment type="cofactor">
    <cofactor evidence="1">
        <name>FAD</name>
        <dbReference type="ChEBI" id="CHEBI:57692"/>
    </cofactor>
</comment>
<dbReference type="EMBL" id="BAABJP010000051">
    <property type="protein sequence ID" value="GAA5172011.1"/>
    <property type="molecule type" value="Genomic_DNA"/>
</dbReference>
<reference evidence="12" key="1">
    <citation type="journal article" date="2019" name="Int. J. Syst. Evol. Microbiol.">
        <title>The Global Catalogue of Microorganisms (GCM) 10K type strain sequencing project: providing services to taxonomists for standard genome sequencing and annotation.</title>
        <authorList>
            <consortium name="The Broad Institute Genomics Platform"/>
            <consortium name="The Broad Institute Genome Sequencing Center for Infectious Disease"/>
            <person name="Wu L."/>
            <person name="Ma J."/>
        </authorList>
    </citation>
    <scope>NUCLEOTIDE SEQUENCE [LARGE SCALE GENOMIC DNA]</scope>
    <source>
        <strain evidence="12">JCM 18303</strain>
    </source>
</reference>
<evidence type="ECO:0000256" key="5">
    <source>
        <dbReference type="ARBA" id="ARBA00022741"/>
    </source>
</evidence>
<dbReference type="PANTHER" id="PTHR13914">
    <property type="entry name" value="PROLINE OXIDASE"/>
    <property type="match status" value="1"/>
</dbReference>
<dbReference type="InterPro" id="IPR008219">
    <property type="entry name" value="PRODH_bac_arc"/>
</dbReference>
<evidence type="ECO:0000256" key="1">
    <source>
        <dbReference type="ARBA" id="ARBA00001974"/>
    </source>
</evidence>
<evidence type="ECO:0000259" key="10">
    <source>
        <dbReference type="Pfam" id="PF01619"/>
    </source>
</evidence>
<sequence>MTQMLRTTFLAAARSRRLRGVAERSALVRPLVDRFVAGTDLDQAMSAARELAVDRMVSMDHLGEDTSDRAEADEATGSYLELLGRLGEGGLAARVEVSIKLSALGAALPDGGAAMAADNAAKICAQAAAVGTTVTVDMEDHTTTDATLETIRELRRSWPETGTVLQAYLRRTETDCAELAGPGSRVRLCKGAYDEPSSVAFRERDEVDESYRRCLRVLMAGEGYPMVATHDPALIRYADELAAARPGGTTGFEFQMLYGVRSEAQRALAVSGRRVRVYLPYGSAWYPYFMRRLGERPANMMFFFRSLASRH</sequence>
<organism evidence="11 12">
    <name type="scientific">Pseudonocardia eucalypti</name>
    <dbReference type="NCBI Taxonomy" id="648755"/>
    <lineage>
        <taxon>Bacteria</taxon>
        <taxon>Bacillati</taxon>
        <taxon>Actinomycetota</taxon>
        <taxon>Actinomycetes</taxon>
        <taxon>Pseudonocardiales</taxon>
        <taxon>Pseudonocardiaceae</taxon>
        <taxon>Pseudonocardia</taxon>
    </lineage>
</organism>
<keyword evidence="4" id="KW-0285">Flavoprotein</keyword>